<reference evidence="7 8" key="1">
    <citation type="submission" date="2020-01" db="EMBL/GenBank/DDBJ databases">
        <title>Complete Genome Sequence of Pseudomonas putida Strain TS312, Harboring the HdtS type N-acyl-homoserine Lactone Synthase, Isolated from a Paper Mill.</title>
        <authorList>
            <person name="Hosoe A."/>
            <person name="Suenaga T."/>
            <person name="Sugi T."/>
            <person name="Izumi T."/>
            <person name="Nagai N."/>
            <person name="Terada A."/>
        </authorList>
    </citation>
    <scope>NUCLEOTIDE SEQUENCE [LARGE SCALE GENOMIC DNA]</scope>
    <source>
        <strain evidence="7 8">TS312</strain>
    </source>
</reference>
<evidence type="ECO:0000313" key="8">
    <source>
        <dbReference type="Proteomes" id="UP000464661"/>
    </source>
</evidence>
<sequence>MPRLKTFLDPQSPSLSATGLLFMRVMAALLLLFIHGLPKLLDWSGELQRIEDPFGLGAPLTLGLAVFAEVVCPLLLLLGVAARLACLPVLAVLLVALVVVHPDWTLEQGQFAWLLVALYGGLALTGPGAYSVSGYFWRGKAAPAI</sequence>
<gene>
    <name evidence="7" type="ORF">PPTS312_03460</name>
</gene>
<organism evidence="7 8">
    <name type="scientific">Pseudomonas putida</name>
    <name type="common">Arthrobacter siderocapsulatus</name>
    <dbReference type="NCBI Taxonomy" id="303"/>
    <lineage>
        <taxon>Bacteria</taxon>
        <taxon>Pseudomonadati</taxon>
        <taxon>Pseudomonadota</taxon>
        <taxon>Gammaproteobacteria</taxon>
        <taxon>Pseudomonadales</taxon>
        <taxon>Pseudomonadaceae</taxon>
        <taxon>Pseudomonas</taxon>
    </lineage>
</organism>
<dbReference type="InterPro" id="IPR051907">
    <property type="entry name" value="DoxX-like_oxidoreductase"/>
</dbReference>
<dbReference type="GeneID" id="49871365"/>
<evidence type="ECO:0000313" key="7">
    <source>
        <dbReference type="EMBL" id="BBU42431.1"/>
    </source>
</evidence>
<keyword evidence="3" id="KW-1003">Cell membrane</keyword>
<keyword evidence="4" id="KW-0812">Transmembrane</keyword>
<evidence type="ECO:0000256" key="5">
    <source>
        <dbReference type="ARBA" id="ARBA00022989"/>
    </source>
</evidence>
<comment type="subcellular location">
    <subcellularLocation>
        <location evidence="1">Cell membrane</location>
        <topology evidence="1">Multi-pass membrane protein</topology>
    </subcellularLocation>
</comment>
<keyword evidence="6" id="KW-0472">Membrane</keyword>
<comment type="similarity">
    <text evidence="2">Belongs to the DoxX family.</text>
</comment>
<evidence type="ECO:0000256" key="2">
    <source>
        <dbReference type="ARBA" id="ARBA00006679"/>
    </source>
</evidence>
<evidence type="ECO:0000256" key="1">
    <source>
        <dbReference type="ARBA" id="ARBA00004651"/>
    </source>
</evidence>
<proteinExistence type="inferred from homology"/>
<dbReference type="AlphaFoldDB" id="A0A0P7CX22"/>
<name>A0A0P7CX22_PSEPU</name>
<keyword evidence="5" id="KW-1133">Transmembrane helix</keyword>
<dbReference type="Proteomes" id="UP000464661">
    <property type="component" value="Chromosome"/>
</dbReference>
<dbReference type="InterPro" id="IPR032808">
    <property type="entry name" value="DoxX"/>
</dbReference>
<accession>A0A0P7CX22</accession>
<evidence type="ECO:0000256" key="4">
    <source>
        <dbReference type="ARBA" id="ARBA00022692"/>
    </source>
</evidence>
<dbReference type="GO" id="GO:0005886">
    <property type="term" value="C:plasma membrane"/>
    <property type="evidence" value="ECO:0007669"/>
    <property type="project" value="UniProtKB-SubCell"/>
</dbReference>
<evidence type="ECO:0000256" key="6">
    <source>
        <dbReference type="ARBA" id="ARBA00023136"/>
    </source>
</evidence>
<dbReference type="RefSeq" id="WP_016712654.1">
    <property type="nucleotide sequence ID" value="NZ_AP022324.1"/>
</dbReference>
<dbReference type="OrthoDB" id="9813193at2"/>
<dbReference type="PANTHER" id="PTHR33452:SF1">
    <property type="entry name" value="INNER MEMBRANE PROTEIN YPHA-RELATED"/>
    <property type="match status" value="1"/>
</dbReference>
<dbReference type="PANTHER" id="PTHR33452">
    <property type="entry name" value="OXIDOREDUCTASE CATD-RELATED"/>
    <property type="match status" value="1"/>
</dbReference>
<dbReference type="EMBL" id="AP022324">
    <property type="protein sequence ID" value="BBU42431.1"/>
    <property type="molecule type" value="Genomic_DNA"/>
</dbReference>
<dbReference type="Pfam" id="PF07681">
    <property type="entry name" value="DoxX"/>
    <property type="match status" value="1"/>
</dbReference>
<evidence type="ECO:0000256" key="3">
    <source>
        <dbReference type="ARBA" id="ARBA00022475"/>
    </source>
</evidence>
<protein>
    <submittedName>
        <fullName evidence="7">LysR family transcriptional regulator</fullName>
    </submittedName>
</protein>